<evidence type="ECO:0000313" key="3">
    <source>
        <dbReference type="Proteomes" id="UP000191901"/>
    </source>
</evidence>
<proteinExistence type="predicted"/>
<name>A0A1Z3HL27_9CYAN</name>
<evidence type="ECO:0000313" key="2">
    <source>
        <dbReference type="EMBL" id="ASC71000.1"/>
    </source>
</evidence>
<evidence type="ECO:0000256" key="1">
    <source>
        <dbReference type="SAM" id="MobiDB-lite"/>
    </source>
</evidence>
<dbReference type="Proteomes" id="UP000191901">
    <property type="component" value="Chromosome"/>
</dbReference>
<gene>
    <name evidence="2" type="ORF">XM38_019490</name>
</gene>
<sequence length="120" mass="13179">MAPVRAHSPSMRAWEDPGTGLVSEPQGQRLGVKAYTRWSPDLEKCCMLLSANESYERTADDVEVLTGVRVSGSTQQRLVHRQAFEPAPVDCGIKEMSIDGGNVHLRPQRDSRASGATTRQ</sequence>
<dbReference type="EMBL" id="CP021983">
    <property type="protein sequence ID" value="ASC71000.1"/>
    <property type="molecule type" value="Genomic_DNA"/>
</dbReference>
<protein>
    <submittedName>
        <fullName evidence="2">Uncharacterized protein</fullName>
    </submittedName>
</protein>
<keyword evidence="3" id="KW-1185">Reference proteome</keyword>
<reference evidence="2 3" key="1">
    <citation type="journal article" date="2016" name="Biochim. Biophys. Acta">
        <title>Characterization of red-shifted phycobilisomes isolated from the chlorophyll f-containing cyanobacterium Halomicronema hongdechloris.</title>
        <authorList>
            <person name="Li Y."/>
            <person name="Lin Y."/>
            <person name="Garvey C.J."/>
            <person name="Birch D."/>
            <person name="Corkery R.W."/>
            <person name="Loughlin P.C."/>
            <person name="Scheer H."/>
            <person name="Willows R.D."/>
            <person name="Chen M."/>
        </authorList>
    </citation>
    <scope>NUCLEOTIDE SEQUENCE [LARGE SCALE GENOMIC DNA]</scope>
    <source>
        <strain evidence="2 3">C2206</strain>
    </source>
</reference>
<feature type="region of interest" description="Disordered" evidence="1">
    <location>
        <begin position="1"/>
        <end position="25"/>
    </location>
</feature>
<feature type="region of interest" description="Disordered" evidence="1">
    <location>
        <begin position="98"/>
        <end position="120"/>
    </location>
</feature>
<accession>A0A1Z3HL27</accession>
<organism evidence="2 3">
    <name type="scientific">Halomicronema hongdechloris C2206</name>
    <dbReference type="NCBI Taxonomy" id="1641165"/>
    <lineage>
        <taxon>Bacteria</taxon>
        <taxon>Bacillati</taxon>
        <taxon>Cyanobacteriota</taxon>
        <taxon>Cyanophyceae</taxon>
        <taxon>Nodosilineales</taxon>
        <taxon>Nodosilineaceae</taxon>
        <taxon>Halomicronema</taxon>
    </lineage>
</organism>
<dbReference type="KEGG" id="hhg:XM38_019490"/>
<dbReference type="AlphaFoldDB" id="A0A1Z3HL27"/>